<evidence type="ECO:0000313" key="1">
    <source>
        <dbReference type="EMBL" id="KAB0803178.1"/>
    </source>
</evidence>
<sequence>MADAVILILESMELDIKNCVGQSYDNATNMSGIYSGLQAIILELCGLAEYVPCSGHSLNLVGAAAAESHLQLGGKY</sequence>
<dbReference type="AlphaFoldDB" id="A0A5N4B0Y0"/>
<proteinExistence type="predicted"/>
<evidence type="ECO:0000313" key="2">
    <source>
        <dbReference type="Proteomes" id="UP000327044"/>
    </source>
</evidence>
<name>A0A5N4B0Y0_PHOPY</name>
<dbReference type="InParanoid" id="A0A5N4B0Y0"/>
<dbReference type="Proteomes" id="UP000327044">
    <property type="component" value="Unassembled WGS sequence"/>
</dbReference>
<reference evidence="1 2" key="1">
    <citation type="journal article" date="2018" name="Elife">
        <title>Firefly genomes illuminate parallel origins of bioluminescence in beetles.</title>
        <authorList>
            <person name="Fallon T.R."/>
            <person name="Lower S.E."/>
            <person name="Chang C.H."/>
            <person name="Bessho-Uehara M."/>
            <person name="Martin G.J."/>
            <person name="Bewick A.J."/>
            <person name="Behringer M."/>
            <person name="Debat H.J."/>
            <person name="Wong I."/>
            <person name="Day J.C."/>
            <person name="Suvorov A."/>
            <person name="Silva C.J."/>
            <person name="Stanger-Hall K.F."/>
            <person name="Hall D.W."/>
            <person name="Schmitz R.J."/>
            <person name="Nelson D.R."/>
            <person name="Lewis S.M."/>
            <person name="Shigenobu S."/>
            <person name="Bybee S.M."/>
            <person name="Larracuente A.M."/>
            <person name="Oba Y."/>
            <person name="Weng J.K."/>
        </authorList>
    </citation>
    <scope>NUCLEOTIDE SEQUENCE [LARGE SCALE GENOMIC DNA]</scope>
    <source>
        <strain evidence="1">1611_PpyrPB1</strain>
        <tissue evidence="1">Whole body</tissue>
    </source>
</reference>
<comment type="caution">
    <text evidence="1">The sequence shown here is derived from an EMBL/GenBank/DDBJ whole genome shotgun (WGS) entry which is preliminary data.</text>
</comment>
<dbReference type="PANTHER" id="PTHR45749:SF23">
    <property type="entry name" value="ZINC FINGER MYM-TYPE PROTEIN 1-LIKE"/>
    <property type="match status" value="1"/>
</dbReference>
<keyword evidence="2" id="KW-1185">Reference proteome</keyword>
<dbReference type="EMBL" id="VVIM01000001">
    <property type="protein sequence ID" value="KAB0803178.1"/>
    <property type="molecule type" value="Genomic_DNA"/>
</dbReference>
<dbReference type="PANTHER" id="PTHR45749">
    <property type="match status" value="1"/>
</dbReference>
<evidence type="ECO:0008006" key="3">
    <source>
        <dbReference type="Google" id="ProtNLM"/>
    </source>
</evidence>
<gene>
    <name evidence="1" type="ORF">PPYR_00148</name>
</gene>
<protein>
    <recommendedName>
        <fullName evidence="3">DUF4371 domain-containing protein</fullName>
    </recommendedName>
</protein>
<organism evidence="1 2">
    <name type="scientific">Photinus pyralis</name>
    <name type="common">Common eastern firefly</name>
    <name type="synonym">Lampyris pyralis</name>
    <dbReference type="NCBI Taxonomy" id="7054"/>
    <lineage>
        <taxon>Eukaryota</taxon>
        <taxon>Metazoa</taxon>
        <taxon>Ecdysozoa</taxon>
        <taxon>Arthropoda</taxon>
        <taxon>Hexapoda</taxon>
        <taxon>Insecta</taxon>
        <taxon>Pterygota</taxon>
        <taxon>Neoptera</taxon>
        <taxon>Endopterygota</taxon>
        <taxon>Coleoptera</taxon>
        <taxon>Polyphaga</taxon>
        <taxon>Elateriformia</taxon>
        <taxon>Elateroidea</taxon>
        <taxon>Lampyridae</taxon>
        <taxon>Lampyrinae</taxon>
        <taxon>Photinus</taxon>
    </lineage>
</organism>
<accession>A0A5N4B0Y0</accession>